<dbReference type="PANTHER" id="PTHR13222:SF1">
    <property type="entry name" value="RB1-INDUCIBLE COILED-COIL PROTEIN 1"/>
    <property type="match status" value="1"/>
</dbReference>
<evidence type="ECO:0000313" key="4">
    <source>
        <dbReference type="EMBL" id="KAL1124093.1"/>
    </source>
</evidence>
<name>A0ABD0YSB8_9HEMI</name>
<dbReference type="PROSITE" id="PS50053">
    <property type="entry name" value="UBIQUITIN_2"/>
    <property type="match status" value="1"/>
</dbReference>
<gene>
    <name evidence="4" type="ORF">AAG570_001863</name>
</gene>
<dbReference type="PANTHER" id="PTHR13222">
    <property type="entry name" value="RB1-INDUCIBLE COILED-COIL"/>
    <property type="match status" value="1"/>
</dbReference>
<dbReference type="InterPro" id="IPR040040">
    <property type="entry name" value="ATG11"/>
</dbReference>
<feature type="domain" description="Ubiquitin-like" evidence="3">
    <location>
        <begin position="1"/>
        <end position="46"/>
    </location>
</feature>
<dbReference type="InterPro" id="IPR045326">
    <property type="entry name" value="ATG17-like_dom"/>
</dbReference>
<proteinExistence type="predicted"/>
<dbReference type="AlphaFoldDB" id="A0ABD0YSB8"/>
<evidence type="ECO:0000256" key="1">
    <source>
        <dbReference type="ARBA" id="ARBA00023006"/>
    </source>
</evidence>
<reference evidence="4 5" key="1">
    <citation type="submission" date="2024-07" db="EMBL/GenBank/DDBJ databases">
        <title>Chromosome-level genome assembly of the water stick insect Ranatra chinensis (Heteroptera: Nepidae).</title>
        <authorList>
            <person name="Liu X."/>
        </authorList>
    </citation>
    <scope>NUCLEOTIDE SEQUENCE [LARGE SCALE GENOMIC DNA]</scope>
    <source>
        <strain evidence="4">Cailab_2021Rc</strain>
        <tissue evidence="4">Muscle</tissue>
    </source>
</reference>
<dbReference type="InterPro" id="IPR000626">
    <property type="entry name" value="Ubiquitin-like_dom"/>
</dbReference>
<dbReference type="Gene3D" id="3.10.20.90">
    <property type="entry name" value="Phosphatidylinositol 3-kinase Catalytic Subunit, Chain A, domain 1"/>
    <property type="match status" value="1"/>
</dbReference>
<accession>A0ABD0YSB8</accession>
<keyword evidence="5" id="KW-1185">Reference proteome</keyword>
<comment type="caution">
    <text evidence="4">The sequence shown here is derived from an EMBL/GenBank/DDBJ whole genome shotgun (WGS) entry which is preliminary data.</text>
</comment>
<dbReference type="Proteomes" id="UP001558652">
    <property type="component" value="Unassembled WGS sequence"/>
</dbReference>
<dbReference type="EMBL" id="JBFDAA010000011">
    <property type="protein sequence ID" value="KAL1124093.1"/>
    <property type="molecule type" value="Genomic_DNA"/>
</dbReference>
<sequence>SVSQLKDAIERYCGIPNDKQVLLASGGESLEPNARVCSYSVGTDTSPIFLFSKSSIESNTPPSPCIDYGSDTDLKDEVDASLNLPASIKTVTVRSQLAQNMCELARQQAKICEKLVHDQHMQQQGWAAVVANLDDITAAFKQRSDIFEQSFKQHLETRDQFMSMLESFDIDMEMLGKIPILPALLEKEREADGMEVACPVDDMTLLQWISSKDQQASLHQVAEQCHKGLDQFDSKVLDGLKAEVTAALDAANTSDLREIKGLEDRLYGLEQLRCETKKIVQEQTDLAQAFMQNQARASNLGDASILPDLCASHKRQLVVMLRNHRHLRDIRRRCVKAKQELSINLYQRLKWVMFVENKISEMDGKLVMYHESIRRLRRNLEVLQQLHMAPSVYLTAVAEVVRRRTFSQAFLVWANDLACQLCAVHSEEVARRKHFQSQFEGHFLSTLFPGLEDSPPPFATQAPQLFDSNLPKLSVEDIESLRNKLPDLALSLSIPDLTSITQFFLNRSVTNLKAEANNPAASIEDRIVQAVTAAGLSSNLDPALLQPADNSQSSAQSATTTQPISDRGFESETDTEEFEKVGQSPSEIGFDKRGCTRKEPDVGTRLRVQLRRVNGAVVEAMSGLRNDMGQLKQWVLCERTELNCLFEQLTVACRQRNDELVQVEVFLL</sequence>
<feature type="compositionally biased region" description="Low complexity" evidence="2">
    <location>
        <begin position="551"/>
        <end position="562"/>
    </location>
</feature>
<evidence type="ECO:0000259" key="3">
    <source>
        <dbReference type="PROSITE" id="PS50053"/>
    </source>
</evidence>
<dbReference type="Pfam" id="PF04108">
    <property type="entry name" value="ATG17_like"/>
    <property type="match status" value="1"/>
</dbReference>
<evidence type="ECO:0000313" key="5">
    <source>
        <dbReference type="Proteomes" id="UP001558652"/>
    </source>
</evidence>
<feature type="region of interest" description="Disordered" evidence="2">
    <location>
        <begin position="542"/>
        <end position="598"/>
    </location>
</feature>
<organism evidence="4 5">
    <name type="scientific">Ranatra chinensis</name>
    <dbReference type="NCBI Taxonomy" id="642074"/>
    <lineage>
        <taxon>Eukaryota</taxon>
        <taxon>Metazoa</taxon>
        <taxon>Ecdysozoa</taxon>
        <taxon>Arthropoda</taxon>
        <taxon>Hexapoda</taxon>
        <taxon>Insecta</taxon>
        <taxon>Pterygota</taxon>
        <taxon>Neoptera</taxon>
        <taxon>Paraneoptera</taxon>
        <taxon>Hemiptera</taxon>
        <taxon>Heteroptera</taxon>
        <taxon>Panheteroptera</taxon>
        <taxon>Nepomorpha</taxon>
        <taxon>Nepidae</taxon>
        <taxon>Ranatrinae</taxon>
        <taxon>Ranatra</taxon>
    </lineage>
</organism>
<evidence type="ECO:0000256" key="2">
    <source>
        <dbReference type="SAM" id="MobiDB-lite"/>
    </source>
</evidence>
<protein>
    <recommendedName>
        <fullName evidence="3">Ubiquitin-like domain-containing protein</fullName>
    </recommendedName>
</protein>
<feature type="non-terminal residue" evidence="4">
    <location>
        <position position="1"/>
    </location>
</feature>
<feature type="compositionally biased region" description="Basic and acidic residues" evidence="2">
    <location>
        <begin position="589"/>
        <end position="598"/>
    </location>
</feature>
<keyword evidence="1" id="KW-0072">Autophagy</keyword>
<dbReference type="GO" id="GO:0006914">
    <property type="term" value="P:autophagy"/>
    <property type="evidence" value="ECO:0007669"/>
    <property type="project" value="UniProtKB-KW"/>
</dbReference>